<sequence length="192" mass="21557">MLRRSKLDANRDIHEATFHVPDAIKAYKDYNDFISQARSAITGRGLLLDIHGYAGKLPKTKLGYLVGAENLNCGNYVKEVTSIRNLGKHWCGSNNTCFRDLICGNRSLGHFMNHEGLQAVPSPQNKKVKQGGRYFPGGYTLRKYGSRDGGDIDAIQMEFPAELRSRWGDDDDDTKHAVVKAILSFYKLNYVT</sequence>
<comment type="caution">
    <text evidence="1">The sequence shown here is derived from an EMBL/GenBank/DDBJ whole genome shotgun (WGS) entry which is preliminary data.</text>
</comment>
<dbReference type="Gene3D" id="3.40.630.40">
    <property type="entry name" value="Zn-dependent exopeptidases"/>
    <property type="match status" value="1"/>
</dbReference>
<dbReference type="Proteomes" id="UP001163046">
    <property type="component" value="Unassembled WGS sequence"/>
</dbReference>
<evidence type="ECO:0000313" key="1">
    <source>
        <dbReference type="EMBL" id="KAJ7386627.1"/>
    </source>
</evidence>
<dbReference type="AlphaFoldDB" id="A0A9W9ZRY1"/>
<gene>
    <name evidence="1" type="ORF">OS493_008778</name>
</gene>
<dbReference type="OrthoDB" id="71260at2759"/>
<dbReference type="EMBL" id="MU825876">
    <property type="protein sequence ID" value="KAJ7386627.1"/>
    <property type="molecule type" value="Genomic_DNA"/>
</dbReference>
<keyword evidence="2" id="KW-1185">Reference proteome</keyword>
<accession>A0A9W9ZRY1</accession>
<name>A0A9W9ZRY1_9CNID</name>
<protein>
    <submittedName>
        <fullName evidence="1">Uncharacterized protein</fullName>
    </submittedName>
</protein>
<organism evidence="1 2">
    <name type="scientific">Desmophyllum pertusum</name>
    <dbReference type="NCBI Taxonomy" id="174260"/>
    <lineage>
        <taxon>Eukaryota</taxon>
        <taxon>Metazoa</taxon>
        <taxon>Cnidaria</taxon>
        <taxon>Anthozoa</taxon>
        <taxon>Hexacorallia</taxon>
        <taxon>Scleractinia</taxon>
        <taxon>Caryophylliina</taxon>
        <taxon>Caryophylliidae</taxon>
        <taxon>Desmophyllum</taxon>
    </lineage>
</organism>
<evidence type="ECO:0000313" key="2">
    <source>
        <dbReference type="Proteomes" id="UP001163046"/>
    </source>
</evidence>
<reference evidence="1" key="1">
    <citation type="submission" date="2023-01" db="EMBL/GenBank/DDBJ databases">
        <title>Genome assembly of the deep-sea coral Lophelia pertusa.</title>
        <authorList>
            <person name="Herrera S."/>
            <person name="Cordes E."/>
        </authorList>
    </citation>
    <scope>NUCLEOTIDE SEQUENCE</scope>
    <source>
        <strain evidence="1">USNM1676648</strain>
        <tissue evidence="1">Polyp</tissue>
    </source>
</reference>
<proteinExistence type="predicted"/>